<feature type="binding site" evidence="2">
    <location>
        <position position="333"/>
    </location>
    <ligand>
        <name>FAD</name>
        <dbReference type="ChEBI" id="CHEBI:57692"/>
    </ligand>
</feature>
<dbReference type="EMBL" id="VKGK01000001">
    <property type="protein sequence ID" value="TRY16110.1"/>
    <property type="molecule type" value="Genomic_DNA"/>
</dbReference>
<evidence type="ECO:0000256" key="2">
    <source>
        <dbReference type="PIRSR" id="PIRSR011396-2"/>
    </source>
</evidence>
<organism evidence="3 4">
    <name type="scientific">Shewanella hanedai</name>
    <name type="common">Alteromonas hanedai</name>
    <dbReference type="NCBI Taxonomy" id="25"/>
    <lineage>
        <taxon>Bacteria</taxon>
        <taxon>Pseudomonadati</taxon>
        <taxon>Pseudomonadota</taxon>
        <taxon>Gammaproteobacteria</taxon>
        <taxon>Alteromonadales</taxon>
        <taxon>Shewanellaceae</taxon>
        <taxon>Shewanella</taxon>
    </lineage>
</organism>
<dbReference type="Pfam" id="PF04820">
    <property type="entry name" value="Trp_halogenase"/>
    <property type="match status" value="1"/>
</dbReference>
<keyword evidence="2" id="KW-0547">Nucleotide-binding</keyword>
<dbReference type="InterPro" id="IPR033856">
    <property type="entry name" value="Trp_halogen"/>
</dbReference>
<feature type="binding site" evidence="2">
    <location>
        <position position="78"/>
    </location>
    <ligand>
        <name>7-chloro-L-tryptophan</name>
        <dbReference type="ChEBI" id="CHEBI:58713"/>
    </ligand>
</feature>
<keyword evidence="2" id="KW-0285">Flavoprotein</keyword>
<dbReference type="InterPro" id="IPR050816">
    <property type="entry name" value="Flavin-dep_Halogenase_NPB"/>
</dbReference>
<dbReference type="RefSeq" id="WP_143562555.1">
    <property type="nucleotide sequence ID" value="NZ_BMPL01000022.1"/>
</dbReference>
<dbReference type="OrthoDB" id="7178350at2"/>
<feature type="binding site" evidence="2">
    <location>
        <position position="183"/>
    </location>
    <ligand>
        <name>FAD</name>
        <dbReference type="ChEBI" id="CHEBI:57692"/>
    </ligand>
</feature>
<dbReference type="PIRSF" id="PIRSF011396">
    <property type="entry name" value="Trp_halogenase"/>
    <property type="match status" value="1"/>
</dbReference>
<accession>A0A553JUJ9</accession>
<dbReference type="PANTHER" id="PTHR43747">
    <property type="entry name" value="FAD-BINDING PROTEIN"/>
    <property type="match status" value="1"/>
</dbReference>
<sequence length="491" mass="55337">MKKINRIVIVGGGTSGWMAAAALSNKLSVDQFEITLIESSRIGTIGVGEGSTPYLKHFMHSLGFQESDWMSRCDASYKNGIYFDNWNGDKNRYFHPFYFSLDVKPAEVFFNCANARRRGIGPHINGDNFFISGHLAQQHLSPIADKTLPAQAEYGYHFDAAKLAGVLSDLSCSRGVKHISADVIDVNQDDGGDVISLVLDDGGEIQGDHFIDASGFNALLIGKTLQVPFEPFGDELLNDAAVTVSTPRETREKLATYTQSKAMSAGWMWRIPLTSRTGNGYVYSSQYLSKEQAEDELAAELNLDASTVNFRHINMKVGMRSKPWSRNVVAIGLSHGFIEPLEATALMITQWSIEYFIQLLMEVETPNEQCRDKFNTEMTRLMLGVKEYVHGHYVTSKRRDSDYWRKATSEESISLRLSALLAKWKSGEDFDEFLHCNERDMAYFRPSWYALLAGMDYRDESLVMVHQMLDPNLIEQAQGYSKTVAEKYFNE</sequence>
<dbReference type="GO" id="GO:0000166">
    <property type="term" value="F:nucleotide binding"/>
    <property type="evidence" value="ECO:0007669"/>
    <property type="project" value="UniProtKB-KW"/>
</dbReference>
<reference evidence="4" key="1">
    <citation type="submission" date="2019-07" db="EMBL/GenBank/DDBJ databases">
        <title>Shewanella sp. YLB-08 draft genomic sequence.</title>
        <authorList>
            <person name="Yu L."/>
        </authorList>
    </citation>
    <scope>NUCLEOTIDE SEQUENCE [LARGE SCALE GENOMIC DNA]</scope>
    <source>
        <strain evidence="4">JCM 20706</strain>
    </source>
</reference>
<protein>
    <submittedName>
        <fullName evidence="3">Tryptophan 7-halogenase</fullName>
    </submittedName>
</protein>
<dbReference type="InterPro" id="IPR036188">
    <property type="entry name" value="FAD/NAD-bd_sf"/>
</dbReference>
<keyword evidence="4" id="KW-1185">Reference proteome</keyword>
<dbReference type="AlphaFoldDB" id="A0A553JUJ9"/>
<dbReference type="Gene3D" id="3.50.50.60">
    <property type="entry name" value="FAD/NAD(P)-binding domain"/>
    <property type="match status" value="1"/>
</dbReference>
<dbReference type="PANTHER" id="PTHR43747:SF4">
    <property type="entry name" value="FLAVIN-DEPENDENT TRYPTOPHAN HALOGENASE"/>
    <property type="match status" value="1"/>
</dbReference>
<dbReference type="Proteomes" id="UP000318126">
    <property type="component" value="Unassembled WGS sequence"/>
</dbReference>
<comment type="caution">
    <text evidence="3">The sequence shown here is derived from an EMBL/GenBank/DDBJ whole genome shotgun (WGS) entry which is preliminary data.</text>
</comment>
<dbReference type="InterPro" id="IPR006905">
    <property type="entry name" value="Flavin_halogenase"/>
</dbReference>
<name>A0A553JUJ9_SHEHA</name>
<feature type="active site" evidence="1">
    <location>
        <position position="78"/>
    </location>
</feature>
<dbReference type="SUPFAM" id="SSF51905">
    <property type="entry name" value="FAD/NAD(P)-binding domain"/>
    <property type="match status" value="1"/>
</dbReference>
<evidence type="ECO:0000256" key="1">
    <source>
        <dbReference type="PIRSR" id="PIRSR011396-1"/>
    </source>
</evidence>
<keyword evidence="2" id="KW-0274">FAD</keyword>
<feature type="binding site" evidence="2">
    <location>
        <position position="342"/>
    </location>
    <ligand>
        <name>L-tryptophan</name>
        <dbReference type="ChEBI" id="CHEBI:57912"/>
    </ligand>
</feature>
<gene>
    <name evidence="3" type="ORF">FN961_00290</name>
</gene>
<evidence type="ECO:0000313" key="4">
    <source>
        <dbReference type="Proteomes" id="UP000318126"/>
    </source>
</evidence>
<dbReference type="GO" id="GO:0004497">
    <property type="term" value="F:monooxygenase activity"/>
    <property type="evidence" value="ECO:0007669"/>
    <property type="project" value="InterPro"/>
</dbReference>
<evidence type="ECO:0000313" key="3">
    <source>
        <dbReference type="EMBL" id="TRY16110.1"/>
    </source>
</evidence>
<proteinExistence type="predicted"/>